<dbReference type="Pfam" id="PF01810">
    <property type="entry name" value="LysE"/>
    <property type="match status" value="1"/>
</dbReference>
<protein>
    <submittedName>
        <fullName evidence="7">Multidrug transporter MatE</fullName>
    </submittedName>
</protein>
<comment type="subcellular location">
    <subcellularLocation>
        <location evidence="1">Cell membrane</location>
        <topology evidence="1">Multi-pass membrane protein</topology>
    </subcellularLocation>
</comment>
<feature type="transmembrane region" description="Helical" evidence="6">
    <location>
        <begin position="182"/>
        <end position="201"/>
    </location>
</feature>
<dbReference type="EMBL" id="CP016170">
    <property type="protein sequence ID" value="ANN67020.1"/>
    <property type="molecule type" value="Genomic_DNA"/>
</dbReference>
<evidence type="ECO:0000256" key="2">
    <source>
        <dbReference type="ARBA" id="ARBA00022475"/>
    </source>
</evidence>
<gene>
    <name evidence="7" type="ORF">BAU06_12590</name>
</gene>
<keyword evidence="5 6" id="KW-0472">Membrane</keyword>
<accession>A0ABN4R163</accession>
<keyword evidence="3 6" id="KW-0812">Transmembrane</keyword>
<evidence type="ECO:0000256" key="1">
    <source>
        <dbReference type="ARBA" id="ARBA00004651"/>
    </source>
</evidence>
<keyword evidence="8" id="KW-1185">Reference proteome</keyword>
<dbReference type="PANTHER" id="PTHR30086">
    <property type="entry name" value="ARGININE EXPORTER PROTEIN ARGO"/>
    <property type="match status" value="1"/>
</dbReference>
<feature type="transmembrane region" description="Helical" evidence="6">
    <location>
        <begin position="141"/>
        <end position="162"/>
    </location>
</feature>
<name>A0ABN4R163_9BORD</name>
<sequence length="203" mass="21648">MTDQTQFLLFLIGVATVLAVPGPTNTLLASAGVAQGLRRSLKLPVAEAAGYIVNITVWGSFLNQASHALPWLPPVVRILCGIYIAYLAVRMWRAAAALARQEATATLGMRDLFVATLLNPKGILFGGTIFPGAAFVSLPTYLQSMGIFVLLVLPIGSVWIAFGAQLASGRIPWLRPLHVQRAASVMLGAFSLSLAWTAVHWPG</sequence>
<evidence type="ECO:0000313" key="8">
    <source>
        <dbReference type="Proteomes" id="UP000091897"/>
    </source>
</evidence>
<proteinExistence type="predicted"/>
<feature type="transmembrane region" description="Helical" evidence="6">
    <location>
        <begin position="71"/>
        <end position="92"/>
    </location>
</feature>
<dbReference type="RefSeq" id="WP_066349592.1">
    <property type="nucleotide sequence ID" value="NZ_CBCSFJ010000007.1"/>
</dbReference>
<evidence type="ECO:0000313" key="7">
    <source>
        <dbReference type="EMBL" id="ANN67020.1"/>
    </source>
</evidence>
<dbReference type="PANTHER" id="PTHR30086:SF20">
    <property type="entry name" value="ARGININE EXPORTER PROTEIN ARGO-RELATED"/>
    <property type="match status" value="1"/>
</dbReference>
<evidence type="ECO:0000256" key="4">
    <source>
        <dbReference type="ARBA" id="ARBA00022989"/>
    </source>
</evidence>
<organism evidence="7 8">
    <name type="scientific">Bordetella bronchialis</name>
    <dbReference type="NCBI Taxonomy" id="463025"/>
    <lineage>
        <taxon>Bacteria</taxon>
        <taxon>Pseudomonadati</taxon>
        <taxon>Pseudomonadota</taxon>
        <taxon>Betaproteobacteria</taxon>
        <taxon>Burkholderiales</taxon>
        <taxon>Alcaligenaceae</taxon>
        <taxon>Bordetella</taxon>
    </lineage>
</organism>
<dbReference type="Proteomes" id="UP000091897">
    <property type="component" value="Chromosome"/>
</dbReference>
<keyword evidence="2" id="KW-1003">Cell membrane</keyword>
<evidence type="ECO:0000256" key="5">
    <source>
        <dbReference type="ARBA" id="ARBA00023136"/>
    </source>
</evidence>
<evidence type="ECO:0000256" key="6">
    <source>
        <dbReference type="SAM" id="Phobius"/>
    </source>
</evidence>
<reference evidence="7 8" key="1">
    <citation type="submission" date="2016-06" db="EMBL/GenBank/DDBJ databases">
        <title>Complete genome sequences of Bordetella bronchialis and Bordetella flabilis.</title>
        <authorList>
            <person name="LiPuma J.J."/>
            <person name="Spilker T."/>
        </authorList>
    </citation>
    <scope>NUCLEOTIDE SEQUENCE [LARGE SCALE GENOMIC DNA]</scope>
    <source>
        <strain evidence="7 8">AU3182</strain>
    </source>
</reference>
<feature type="transmembrane region" description="Helical" evidence="6">
    <location>
        <begin position="112"/>
        <end position="135"/>
    </location>
</feature>
<keyword evidence="4 6" id="KW-1133">Transmembrane helix</keyword>
<dbReference type="InterPro" id="IPR001123">
    <property type="entry name" value="LeuE-type"/>
</dbReference>
<evidence type="ECO:0000256" key="3">
    <source>
        <dbReference type="ARBA" id="ARBA00022692"/>
    </source>
</evidence>